<accession>A0A0E0QM96</accession>
<dbReference type="GO" id="GO:0046656">
    <property type="term" value="P:folic acid biosynthetic process"/>
    <property type="evidence" value="ECO:0007669"/>
    <property type="project" value="UniProtKB-UniRule"/>
</dbReference>
<comment type="similarity">
    <text evidence="3 8">Belongs to the DHNA family.</text>
</comment>
<dbReference type="OMA" id="GHYKSVA"/>
<evidence type="ECO:0000256" key="5">
    <source>
        <dbReference type="ARBA" id="ARBA00023239"/>
    </source>
</evidence>
<evidence type="ECO:0000256" key="9">
    <source>
        <dbReference type="SAM" id="MobiDB-lite"/>
    </source>
</evidence>
<dbReference type="EnsemblPlants" id="ORUFI08G25770.1">
    <property type="protein sequence ID" value="ORUFI08G25770.1"/>
    <property type="gene ID" value="ORUFI08G25770"/>
</dbReference>
<dbReference type="GO" id="GO:0046654">
    <property type="term" value="P:tetrahydrofolate biosynthetic process"/>
    <property type="evidence" value="ECO:0007669"/>
    <property type="project" value="UniProtKB-UniRule"/>
</dbReference>
<dbReference type="EC" id="4.1.2.25" evidence="8"/>
<comment type="subunit">
    <text evidence="7">Homooctamer. Forms a hollow cylinder assembled from two ring-shaped tetramers.</text>
</comment>
<dbReference type="Proteomes" id="UP000008022">
    <property type="component" value="Unassembled WGS sequence"/>
</dbReference>
<evidence type="ECO:0000313" key="11">
    <source>
        <dbReference type="EnsemblPlants" id="ORUFI08G25770.1"/>
    </source>
</evidence>
<dbReference type="eggNOG" id="ENOG502RZV8">
    <property type="taxonomic scope" value="Eukaryota"/>
</dbReference>
<dbReference type="HOGENOM" id="CLU_112632_1_1_1"/>
<evidence type="ECO:0000256" key="7">
    <source>
        <dbReference type="ARBA" id="ARBA00063311"/>
    </source>
</evidence>
<dbReference type="NCBIfam" id="TIGR00526">
    <property type="entry name" value="folB_dom"/>
    <property type="match status" value="1"/>
</dbReference>
<dbReference type="InterPro" id="IPR043133">
    <property type="entry name" value="GTP-CH-I_C/QueF"/>
</dbReference>
<dbReference type="Gramene" id="ORUFI08G25770.1">
    <property type="protein sequence ID" value="ORUFI08G25770.1"/>
    <property type="gene ID" value="ORUFI08G25770"/>
</dbReference>
<evidence type="ECO:0000256" key="2">
    <source>
        <dbReference type="ARBA" id="ARBA00005013"/>
    </source>
</evidence>
<sequence>MVEVKNLTWAPRKIMWADIATAQGMGGHVSCLLGPRSSHPQQICLSLSATTPPPPPTGGASASTATIRARRRRRRGRGAMAGKKEEEEAVVYRGDKLILRGLRFHGTHGVKPEEKKLGQKFVIDVDAWMDLAAAGDSDDISDTVSYTEIYRIAKNVVEGPSHNLLESVAQSIANSTLLKFPQISAVRVKVEKPHVAVQGVLDYLGVEIFRQRKA</sequence>
<dbReference type="Gene3D" id="3.30.1130.10">
    <property type="match status" value="1"/>
</dbReference>
<feature type="domain" description="Dihydroneopterin aldolase/epimerase" evidence="10">
    <location>
        <begin position="97"/>
        <end position="210"/>
    </location>
</feature>
<organism evidence="11 12">
    <name type="scientific">Oryza rufipogon</name>
    <name type="common">Brownbeard rice</name>
    <name type="synonym">Asian wild rice</name>
    <dbReference type="NCBI Taxonomy" id="4529"/>
    <lineage>
        <taxon>Eukaryota</taxon>
        <taxon>Viridiplantae</taxon>
        <taxon>Streptophyta</taxon>
        <taxon>Embryophyta</taxon>
        <taxon>Tracheophyta</taxon>
        <taxon>Spermatophyta</taxon>
        <taxon>Magnoliopsida</taxon>
        <taxon>Liliopsida</taxon>
        <taxon>Poales</taxon>
        <taxon>Poaceae</taxon>
        <taxon>BOP clade</taxon>
        <taxon>Oryzoideae</taxon>
        <taxon>Oryzeae</taxon>
        <taxon>Oryzinae</taxon>
        <taxon>Oryza</taxon>
    </lineage>
</organism>
<comment type="function">
    <text evidence="6">Catalyzes the conversion of 7,8-dihydroneopterin into 6-hydroxymethyl-7,8-dihydropterin, a biosynthetic precursor of the vitamin tetrahydrofolate. Can use L-threo-dihydroneopterin and D-erythro-dihydroneopterin as substrates for the formation of 6-hydroxymethyldihydropterin, but it can also catalyze the epimerization of carbon 2' of dihydroneopterin and dihydromonapterin.</text>
</comment>
<dbReference type="PANTHER" id="PTHR42844">
    <property type="entry name" value="DIHYDRONEOPTERIN ALDOLASE 1-RELATED"/>
    <property type="match status" value="1"/>
</dbReference>
<dbReference type="STRING" id="4529.A0A0E0QM96"/>
<dbReference type="SUPFAM" id="SSF55620">
    <property type="entry name" value="Tetrahydrobiopterin biosynthesis enzymes-like"/>
    <property type="match status" value="1"/>
</dbReference>
<evidence type="ECO:0000256" key="4">
    <source>
        <dbReference type="ARBA" id="ARBA00022909"/>
    </source>
</evidence>
<dbReference type="NCBIfam" id="TIGR00525">
    <property type="entry name" value="folB"/>
    <property type="match status" value="1"/>
</dbReference>
<feature type="compositionally biased region" description="Low complexity" evidence="9">
    <location>
        <begin position="58"/>
        <end position="67"/>
    </location>
</feature>
<dbReference type="InterPro" id="IPR006157">
    <property type="entry name" value="FolB_dom"/>
</dbReference>
<name>A0A0E0QM96_ORYRU</name>
<proteinExistence type="inferred from homology"/>
<protein>
    <recommendedName>
        <fullName evidence="8">7,8-dihydroneopterin aldolase</fullName>
        <ecNumber evidence="8">4.1.2.25</ecNumber>
    </recommendedName>
</protein>
<dbReference type="PANTHER" id="PTHR42844:SF6">
    <property type="entry name" value="7,8-DIHYDRONEOPTERIN ALDOLASE"/>
    <property type="match status" value="1"/>
</dbReference>
<evidence type="ECO:0000256" key="6">
    <source>
        <dbReference type="ARBA" id="ARBA00055579"/>
    </source>
</evidence>
<keyword evidence="5 8" id="KW-0456">Lyase</keyword>
<comment type="function">
    <text evidence="8">Catalyzes the conversion of 7,8-dihydroneopterin to 6-hydroxymethyl-7,8-dihydropterin.</text>
</comment>
<reference evidence="12" key="1">
    <citation type="submission" date="2013-06" db="EMBL/GenBank/DDBJ databases">
        <authorList>
            <person name="Zhao Q."/>
        </authorList>
    </citation>
    <scope>NUCLEOTIDE SEQUENCE</scope>
    <source>
        <strain evidence="12">cv. W1943</strain>
    </source>
</reference>
<feature type="compositionally biased region" description="Basic residues" evidence="9">
    <location>
        <begin position="68"/>
        <end position="77"/>
    </location>
</feature>
<dbReference type="Pfam" id="PF02152">
    <property type="entry name" value="FolB"/>
    <property type="match status" value="1"/>
</dbReference>
<dbReference type="InterPro" id="IPR006156">
    <property type="entry name" value="Dihydroneopterin_aldolase"/>
</dbReference>
<comment type="pathway">
    <text evidence="2 8">Cofactor biosynthesis; tetrahydrofolate biosynthesis; 2-amino-4-hydroxy-6-hydroxymethyl-7,8-dihydropteridine diphosphate from 7,8-dihydroneopterin triphosphate: step 3/4.</text>
</comment>
<dbReference type="UniPathway" id="UPA00077">
    <property type="reaction ID" value="UER00154"/>
</dbReference>
<feature type="region of interest" description="Disordered" evidence="9">
    <location>
        <begin position="49"/>
        <end position="85"/>
    </location>
</feature>
<evidence type="ECO:0000313" key="12">
    <source>
        <dbReference type="Proteomes" id="UP000008022"/>
    </source>
</evidence>
<reference evidence="11" key="2">
    <citation type="submission" date="2015-06" db="UniProtKB">
        <authorList>
            <consortium name="EnsemblPlants"/>
        </authorList>
    </citation>
    <scope>IDENTIFICATION</scope>
</reference>
<dbReference type="GO" id="GO:0004150">
    <property type="term" value="F:dihydroneopterin aldolase activity"/>
    <property type="evidence" value="ECO:0007669"/>
    <property type="project" value="UniProtKB-UniRule"/>
</dbReference>
<dbReference type="AlphaFoldDB" id="A0A0E0QM96"/>
<comment type="catalytic activity">
    <reaction evidence="1 8">
        <text>7,8-dihydroneopterin = 6-hydroxymethyl-7,8-dihydropterin + glycolaldehyde</text>
        <dbReference type="Rhea" id="RHEA:10540"/>
        <dbReference type="ChEBI" id="CHEBI:17001"/>
        <dbReference type="ChEBI" id="CHEBI:17071"/>
        <dbReference type="ChEBI" id="CHEBI:44841"/>
        <dbReference type="EC" id="4.1.2.25"/>
    </reaction>
</comment>
<evidence type="ECO:0000256" key="1">
    <source>
        <dbReference type="ARBA" id="ARBA00001353"/>
    </source>
</evidence>
<evidence type="ECO:0000259" key="10">
    <source>
        <dbReference type="SMART" id="SM00905"/>
    </source>
</evidence>
<keyword evidence="12" id="KW-1185">Reference proteome</keyword>
<dbReference type="SMART" id="SM00905">
    <property type="entry name" value="FolB"/>
    <property type="match status" value="1"/>
</dbReference>
<dbReference type="FunFam" id="3.30.1130.10:FF:000003">
    <property type="entry name" value="7,8-dihydroneopterin aldolase"/>
    <property type="match status" value="1"/>
</dbReference>
<evidence type="ECO:0000256" key="3">
    <source>
        <dbReference type="ARBA" id="ARBA00005708"/>
    </source>
</evidence>
<dbReference type="GO" id="GO:0005737">
    <property type="term" value="C:cytoplasm"/>
    <property type="evidence" value="ECO:0007669"/>
    <property type="project" value="TreeGrafter"/>
</dbReference>
<evidence type="ECO:0000256" key="8">
    <source>
        <dbReference type="RuleBase" id="RU362079"/>
    </source>
</evidence>
<dbReference type="CDD" id="cd00534">
    <property type="entry name" value="DHNA_DHNTPE"/>
    <property type="match status" value="1"/>
</dbReference>
<keyword evidence="4 8" id="KW-0289">Folate biosynthesis</keyword>